<name>A0ACD4ZUU5_9ACTN</name>
<accession>A0ACD4ZUU5</accession>
<organism evidence="1 2">
    <name type="scientific">Streptomyces scopuliridis</name>
    <dbReference type="NCBI Taxonomy" id="452529"/>
    <lineage>
        <taxon>Bacteria</taxon>
        <taxon>Bacillati</taxon>
        <taxon>Actinomycetota</taxon>
        <taxon>Actinomycetes</taxon>
        <taxon>Kitasatosporales</taxon>
        <taxon>Streptomycetaceae</taxon>
        <taxon>Streptomyces</taxon>
    </lineage>
</organism>
<evidence type="ECO:0000313" key="2">
    <source>
        <dbReference type="Proteomes" id="UP001348369"/>
    </source>
</evidence>
<protein>
    <submittedName>
        <fullName evidence="1">FG-GAP and VCBS repeat-containing protein</fullName>
    </submittedName>
</protein>
<proteinExistence type="predicted"/>
<dbReference type="EMBL" id="CP109109">
    <property type="protein sequence ID" value="WSC02235.1"/>
    <property type="molecule type" value="Genomic_DNA"/>
</dbReference>
<sequence>MRKRLVTTLALTAATGCGAPGVVPDSTVSPGVTQTATATKRPAADPDTAGAHADFDGDGKEDLVITDSSATVNGKYAAGYAAVVYGSTAGPDTRRHQVITQDSLGLGKAGTGGRFGSGAISADLDGDGRSDLITQAGSNTVFVVWGGEKKLSGAARLSGATPVAGDFDGDGHADLVTSGDTDSEATVRFGPFTRAGKPARTKTLDLTPDKSSYYTPRPTGVGDVNGDGKDDLVVTWTQVFADGMPIPRATVVYRGAANGVLTKGPRLKDASGKDMYGSVTLTSDVNKDGFADVIVSLTCERLGDADVVPKGGTRLMVAYGGTNGQSTGLKPTTVNEKTPGLPGKPVSSICNFGYAPTTGDVNGDGYADVAFSAQVKVANGHKTVTLVLRGGPKGLTGKNAKSMPCPPVCPKPAIQDLNGDGAAELAVGTLYAVRAADTVRVLRGGPSGISTSRPTLIRPADLGLKPELGIITDFGH</sequence>
<dbReference type="Proteomes" id="UP001348369">
    <property type="component" value="Chromosome"/>
</dbReference>
<gene>
    <name evidence="1" type="ORF">OG835_38040</name>
</gene>
<reference evidence="1" key="1">
    <citation type="submission" date="2022-10" db="EMBL/GenBank/DDBJ databases">
        <title>The complete genomes of actinobacterial strains from the NBC collection.</title>
        <authorList>
            <person name="Joergensen T.S."/>
            <person name="Alvarez Arevalo M."/>
            <person name="Sterndorff E.B."/>
            <person name="Faurdal D."/>
            <person name="Vuksanovic O."/>
            <person name="Mourched A.-S."/>
            <person name="Charusanti P."/>
            <person name="Shaw S."/>
            <person name="Blin K."/>
            <person name="Weber T."/>
        </authorList>
    </citation>
    <scope>NUCLEOTIDE SEQUENCE</scope>
    <source>
        <strain evidence="1">NBC 01771</strain>
    </source>
</reference>
<evidence type="ECO:0000313" key="1">
    <source>
        <dbReference type="EMBL" id="WSC02235.1"/>
    </source>
</evidence>
<keyword evidence="2" id="KW-1185">Reference proteome</keyword>